<gene>
    <name evidence="4" type="ORF">Ctma_0482</name>
</gene>
<accession>A0AAU6PFM0</accession>
<protein>
    <recommendedName>
        <fullName evidence="3">ATP-grasp domain-containing protein</fullName>
    </recommendedName>
</protein>
<keyword evidence="2" id="KW-0472">Membrane</keyword>
<organism evidence="4">
    <name type="scientific">Catillopecten margaritatus gill symbiont</name>
    <dbReference type="NCBI Taxonomy" id="3083288"/>
    <lineage>
        <taxon>Bacteria</taxon>
        <taxon>Pseudomonadati</taxon>
        <taxon>Pseudomonadota</taxon>
        <taxon>Gammaproteobacteria</taxon>
        <taxon>sulfur-oxidizing symbionts</taxon>
    </lineage>
</organism>
<evidence type="ECO:0000256" key="1">
    <source>
        <dbReference type="PROSITE-ProRule" id="PRU00409"/>
    </source>
</evidence>
<keyword evidence="1" id="KW-0547">Nucleotide-binding</keyword>
<dbReference type="GO" id="GO:0046872">
    <property type="term" value="F:metal ion binding"/>
    <property type="evidence" value="ECO:0007669"/>
    <property type="project" value="InterPro"/>
</dbReference>
<reference evidence="4" key="1">
    <citation type="submission" date="2023-10" db="EMBL/GenBank/DDBJ databases">
        <title>The first scallop-associated chemosynthetic bacterial symbiont.</title>
        <authorList>
            <person name="Lin Y.-T."/>
            <person name="Sun J."/>
            <person name="Ip J.C.-H."/>
            <person name="He X."/>
            <person name="Gao Z.-M."/>
            <person name="Perez M."/>
            <person name="Xu T."/>
            <person name="Qian P.-Y."/>
            <person name="Qiu J.-W."/>
        </authorList>
    </citation>
    <scope>NUCLEOTIDE SEQUENCE</scope>
    <source>
        <strain evidence="4">Gill1</strain>
    </source>
</reference>
<dbReference type="PROSITE" id="PS50975">
    <property type="entry name" value="ATP_GRASP"/>
    <property type="match status" value="1"/>
</dbReference>
<keyword evidence="2" id="KW-0812">Transmembrane</keyword>
<dbReference type="AlphaFoldDB" id="A0AAU6PFM0"/>
<dbReference type="EMBL" id="CP138327">
    <property type="protein sequence ID" value="WXT99778.1"/>
    <property type="molecule type" value="Genomic_DNA"/>
</dbReference>
<keyword evidence="1" id="KW-0067">ATP-binding</keyword>
<proteinExistence type="predicted"/>
<dbReference type="GO" id="GO:0005524">
    <property type="term" value="F:ATP binding"/>
    <property type="evidence" value="ECO:0007669"/>
    <property type="project" value="UniProtKB-UniRule"/>
</dbReference>
<feature type="transmembrane region" description="Helical" evidence="2">
    <location>
        <begin position="21"/>
        <end position="40"/>
    </location>
</feature>
<sequence>MLACIFTQTILPKEKFLTFKLIFYYIYWSIRLGIPPWYYFQINAEWYNKEKGFYSKIDIDGHIPKKWRLQQAYLDKSNLPSDFPVFFKPEWGQNSNGVVRIDNAQDFMGFESSSKIPYIVQYAAHERNEYEVFFIRDAKHKNQLSTLNIAQSINRSNERYPINCIHNKAVTYRDVTSDFNAQELEVLHRYLRELPDFRIARVGLRADSKADLLAGDFHIIEINLFAPFPIHLLDNTISKKSKHQFIKTNMKHLVKVSKTIPKTAFNRFVFSKKIIKHYQSKAGE</sequence>
<keyword evidence="2" id="KW-1133">Transmembrane helix</keyword>
<evidence type="ECO:0000256" key="2">
    <source>
        <dbReference type="SAM" id="Phobius"/>
    </source>
</evidence>
<evidence type="ECO:0000259" key="3">
    <source>
        <dbReference type="PROSITE" id="PS50975"/>
    </source>
</evidence>
<name>A0AAU6PFM0_9GAMM</name>
<dbReference type="SUPFAM" id="SSF56059">
    <property type="entry name" value="Glutathione synthetase ATP-binding domain-like"/>
    <property type="match status" value="1"/>
</dbReference>
<evidence type="ECO:0000313" key="4">
    <source>
        <dbReference type="EMBL" id="WXT99778.1"/>
    </source>
</evidence>
<feature type="domain" description="ATP-grasp" evidence="3">
    <location>
        <begin position="51"/>
        <end position="254"/>
    </location>
</feature>
<dbReference type="InterPro" id="IPR011761">
    <property type="entry name" value="ATP-grasp"/>
</dbReference>